<feature type="compositionally biased region" description="Basic and acidic residues" evidence="1">
    <location>
        <begin position="51"/>
        <end position="62"/>
    </location>
</feature>
<reference evidence="2 3" key="1">
    <citation type="journal article" date="2018" name="Cell">
        <title>The Chara Genome: Secondary Complexity and Implications for Plant Terrestrialization.</title>
        <authorList>
            <person name="Nishiyama T."/>
            <person name="Sakayama H."/>
            <person name="Vries J.D."/>
            <person name="Buschmann H."/>
            <person name="Saint-Marcoux D."/>
            <person name="Ullrich K.K."/>
            <person name="Haas F.B."/>
            <person name="Vanderstraeten L."/>
            <person name="Becker D."/>
            <person name="Lang D."/>
            <person name="Vosolsobe S."/>
            <person name="Rombauts S."/>
            <person name="Wilhelmsson P.K.I."/>
            <person name="Janitza P."/>
            <person name="Kern R."/>
            <person name="Heyl A."/>
            <person name="Rumpler F."/>
            <person name="Villalobos L.I.A.C."/>
            <person name="Clay J.M."/>
            <person name="Skokan R."/>
            <person name="Toyoda A."/>
            <person name="Suzuki Y."/>
            <person name="Kagoshima H."/>
            <person name="Schijlen E."/>
            <person name="Tajeshwar N."/>
            <person name="Catarino B."/>
            <person name="Hetherington A.J."/>
            <person name="Saltykova A."/>
            <person name="Bonnot C."/>
            <person name="Breuninger H."/>
            <person name="Symeonidi A."/>
            <person name="Radhakrishnan G.V."/>
            <person name="Van Nieuwerburgh F."/>
            <person name="Deforce D."/>
            <person name="Chang C."/>
            <person name="Karol K.G."/>
            <person name="Hedrich R."/>
            <person name="Ulvskov P."/>
            <person name="Glockner G."/>
            <person name="Delwiche C.F."/>
            <person name="Petrasek J."/>
            <person name="Van de Peer Y."/>
            <person name="Friml J."/>
            <person name="Beilby M."/>
            <person name="Dolan L."/>
            <person name="Kohara Y."/>
            <person name="Sugano S."/>
            <person name="Fujiyama A."/>
            <person name="Delaux P.-M."/>
            <person name="Quint M."/>
            <person name="TheiBen G."/>
            <person name="Hagemann M."/>
            <person name="Harholt J."/>
            <person name="Dunand C."/>
            <person name="Zachgo S."/>
            <person name="Langdale J."/>
            <person name="Maumus F."/>
            <person name="Straeten D.V.D."/>
            <person name="Gould S.B."/>
            <person name="Rensing S.A."/>
        </authorList>
    </citation>
    <scope>NUCLEOTIDE SEQUENCE [LARGE SCALE GENOMIC DNA]</scope>
    <source>
        <strain evidence="2 3">S276</strain>
    </source>
</reference>
<feature type="compositionally biased region" description="Basic and acidic residues" evidence="1">
    <location>
        <begin position="1132"/>
        <end position="1149"/>
    </location>
</feature>
<feature type="region of interest" description="Disordered" evidence="1">
    <location>
        <begin position="942"/>
        <end position="1179"/>
    </location>
</feature>
<organism evidence="2 3">
    <name type="scientific">Chara braunii</name>
    <name type="common">Braun's stonewort</name>
    <dbReference type="NCBI Taxonomy" id="69332"/>
    <lineage>
        <taxon>Eukaryota</taxon>
        <taxon>Viridiplantae</taxon>
        <taxon>Streptophyta</taxon>
        <taxon>Charophyceae</taxon>
        <taxon>Charales</taxon>
        <taxon>Characeae</taxon>
        <taxon>Chara</taxon>
    </lineage>
</organism>
<dbReference type="Gramene" id="GBG88493">
    <property type="protein sequence ID" value="GBG88493"/>
    <property type="gene ID" value="CBR_g47963"/>
</dbReference>
<keyword evidence="3" id="KW-1185">Reference proteome</keyword>
<evidence type="ECO:0000313" key="2">
    <source>
        <dbReference type="EMBL" id="GBG88493.1"/>
    </source>
</evidence>
<comment type="caution">
    <text evidence="2">The sequence shown here is derived from an EMBL/GenBank/DDBJ whole genome shotgun (WGS) entry which is preliminary data.</text>
</comment>
<feature type="compositionally biased region" description="Low complexity" evidence="1">
    <location>
        <begin position="996"/>
        <end position="1009"/>
    </location>
</feature>
<evidence type="ECO:0000313" key="3">
    <source>
        <dbReference type="Proteomes" id="UP000265515"/>
    </source>
</evidence>
<dbReference type="Proteomes" id="UP000265515">
    <property type="component" value="Unassembled WGS sequence"/>
</dbReference>
<proteinExistence type="predicted"/>
<protein>
    <submittedName>
        <fullName evidence="2">Uncharacterized protein</fullName>
    </submittedName>
</protein>
<feature type="region of interest" description="Disordered" evidence="1">
    <location>
        <begin position="1251"/>
        <end position="1274"/>
    </location>
</feature>
<dbReference type="EMBL" id="BFEA01000676">
    <property type="protein sequence ID" value="GBG88493.1"/>
    <property type="molecule type" value="Genomic_DNA"/>
</dbReference>
<feature type="compositionally biased region" description="Basic and acidic residues" evidence="1">
    <location>
        <begin position="95"/>
        <end position="109"/>
    </location>
</feature>
<feature type="compositionally biased region" description="Gly residues" evidence="1">
    <location>
        <begin position="1034"/>
        <end position="1048"/>
    </location>
</feature>
<gene>
    <name evidence="2" type="ORF">CBR_g47963</name>
</gene>
<name>A0A388M1Z8_CHABU</name>
<feature type="compositionally biased region" description="Basic and acidic residues" evidence="1">
    <location>
        <begin position="1253"/>
        <end position="1271"/>
    </location>
</feature>
<accession>A0A388M1Z8</accession>
<feature type="compositionally biased region" description="Basic and acidic residues" evidence="1">
    <location>
        <begin position="1069"/>
        <end position="1095"/>
    </location>
</feature>
<feature type="compositionally biased region" description="Basic and acidic residues" evidence="1">
    <location>
        <begin position="1"/>
        <end position="13"/>
    </location>
</feature>
<feature type="compositionally biased region" description="Gly residues" evidence="1">
    <location>
        <begin position="1017"/>
        <end position="1027"/>
    </location>
</feature>
<evidence type="ECO:0000256" key="1">
    <source>
        <dbReference type="SAM" id="MobiDB-lite"/>
    </source>
</evidence>
<feature type="region of interest" description="Disordered" evidence="1">
    <location>
        <begin position="1"/>
        <end position="175"/>
    </location>
</feature>
<sequence>MYSLRDEKRRESGRSGQEVGGNDAEGMGDVRESSGGEPTSSEKKRKRHRMVREEVAEETRRMERMKRHSEPMMDGDGGDVGERALGKRVPGMHGGQEHGVEKRLSKEEGATTSKKARRPDGLTIREGQAMGGGDSAHPGAAAVREPSKKSKRKLAAEEGDGQTKPRRRKTTEVASGGERVVRRQFDEAAAFWLEYERNDDGEIVEKKLPVQLVINPRKVCDIPTWERYYNHRSLSHDSVEDIKEAMLRQFREEKGKIWTKNPLVLAPIYKPVTRRPEKDERVHKDVFKPEDKDKYFYYPVHGQHTMAAVKELEVWFSEEEFAGYLQVSRKENTRHKMSKQRAQKAAFQDMREAWENNGRPVAIHWNLSGKEAEKQTYFEFQKLLLGKSPNDAHFTMASKASTLADKEQVAAIGNACCLADMTDVEKLSILDDILALRGVFMQSASGHLKRQHKPGMKDMVATRKVDRMMVRMFHYILFLETEEDEGVWRYGSPFSRTEGQLLAEFGAQGLTKQVWVELRKHFQGAVEYVNTCKRTLPHEKESLDDTKRMYEVDRFPKSFEKSVRSILRWTEEEVRDTIRVSGDVKHIKWDKANRVTSLVPLCCMPVQAHSRLAEIREIVRHYVCNLYVLDLCDPTLLTDWREDDFVNLQGVLQTLSPTYWALVVFFPSRWDLSFLKGMDRLSVHHVGTGKWVRHAQRQATVREGNMLVEECDCLYVIFNGENLADNTVAIFPASSPTKVPRAHGPSPGKHAMAARSKVVCSSDPSGQAVACFDVAGDDRFPRSLWKDGCVTSVRGPAYGDRERNPSHLLGLLENFCRVGQTVFFFGNAHPSVVWELLRNDRNVVTLEDKANMIDYPNEFVKTRVANTRNYCSFVLTTGERNWDPKHDMLEHVYFLMAEPLTLENYKAQFDEDDPFDAEDMEELSDSETFDFESMPLSRVIGQVGDEGEGACRTSMRTTPSRGIDRRLPQPPSGGQHPGSGGGGDEGDGGGDRGDGSRFPGKGTGKTSSGEKAFGRKGSVGKGLGGKGSAEKGSSGKGSGGKGSGGKGSGGKRRTSGSLQYRETGSHCIGSRDFDMRDMATLRSDQTRDWRSRDVLEGPAARVLETGGGEYERHASEGVPVDVDSKSTAAPGEEERSPGAHAVQREEETQHSQSRKVLETGGTEYESHASEGAPVDTDRKNTAALGETHALQREEETQHWPAREVVKGLDVGELVIGTSEGVLHSRSAVDDARGCSGEPVVEDGEVTVDIQLDPQRKDDDSSPTRCGEEQGDRTSVLSTGREMVLHEAIELGNDSAATELVSDSGVAEMQNVESSVEGGEVAVGIKMDPERKDHDSPSTRCGAEEGDRASVLSVGRKTVLHEAIDLPSDSAAIELVSDTAVAEVQNVESSVNVGAVVRQERDFPQRAPEHGKICE</sequence>